<reference evidence="4" key="1">
    <citation type="submission" date="2022-11" db="EMBL/GenBank/DDBJ databases">
        <authorList>
            <person name="Petersen C."/>
        </authorList>
    </citation>
    <scope>NUCLEOTIDE SEQUENCE</scope>
    <source>
        <strain evidence="4">IBT 34128</strain>
    </source>
</reference>
<evidence type="ECO:0000256" key="2">
    <source>
        <dbReference type="ARBA" id="ARBA00022737"/>
    </source>
</evidence>
<reference evidence="4" key="2">
    <citation type="journal article" date="2023" name="IMA Fungus">
        <title>Comparative genomic study of the Penicillium genus elucidates a diverse pangenome and 15 lateral gene transfer events.</title>
        <authorList>
            <person name="Petersen C."/>
            <person name="Sorensen T."/>
            <person name="Nielsen M.R."/>
            <person name="Sondergaard T.E."/>
            <person name="Sorensen J.L."/>
            <person name="Fitzpatrick D.A."/>
            <person name="Frisvad J.C."/>
            <person name="Nielsen K.L."/>
        </authorList>
    </citation>
    <scope>NUCLEOTIDE SEQUENCE</scope>
    <source>
        <strain evidence="4">IBT 34128</strain>
    </source>
</reference>
<protein>
    <submittedName>
        <fullName evidence="4">Uncharacterized protein</fullName>
    </submittedName>
</protein>
<sequence>MSSNQFTVASPPADAISALKFSPDPNSARIAVSSWDKNVYLYDLRDENGIVGEGKLLQKFEHRAPVLDVCFGKTENEIYTAGLDWDVRKIDVNTSTQTVLSSHEAGVRNVVYSLEHNLIISGSWDSTLHVHRPDAGANPDSLPTIVPLPSKPFSLSLTATKLVVAMASRALHIYDLKALALLSAQADETAAGGNRVEVEPWQRRESSLKFMTRSVACMPDDAGYASSSIEGRVAVEWFDPSPESQARKYAFKCHRQTSEDNVDVVYPVNALAFHPVHGTFASGGGDGVVALWDGITKRRIRQYQKYPSSIAAVAFSGTGRHLAIAISPGFEDGKDDVPEGIVKIFVRELGETEAKGKGAK</sequence>
<evidence type="ECO:0000313" key="5">
    <source>
        <dbReference type="Proteomes" id="UP001141434"/>
    </source>
</evidence>
<dbReference type="SMART" id="SM00320">
    <property type="entry name" value="WD40"/>
    <property type="match status" value="4"/>
</dbReference>
<organism evidence="4 5">
    <name type="scientific">Penicillium alfredii</name>
    <dbReference type="NCBI Taxonomy" id="1506179"/>
    <lineage>
        <taxon>Eukaryota</taxon>
        <taxon>Fungi</taxon>
        <taxon>Dikarya</taxon>
        <taxon>Ascomycota</taxon>
        <taxon>Pezizomycotina</taxon>
        <taxon>Eurotiomycetes</taxon>
        <taxon>Eurotiomycetidae</taxon>
        <taxon>Eurotiales</taxon>
        <taxon>Aspergillaceae</taxon>
        <taxon>Penicillium</taxon>
    </lineage>
</organism>
<dbReference type="SUPFAM" id="SSF50978">
    <property type="entry name" value="WD40 repeat-like"/>
    <property type="match status" value="1"/>
</dbReference>
<dbReference type="EMBL" id="JAPMSZ010000005">
    <property type="protein sequence ID" value="KAJ5102287.1"/>
    <property type="molecule type" value="Genomic_DNA"/>
</dbReference>
<accession>A0A9W9KEP4</accession>
<keyword evidence="1 3" id="KW-0853">WD repeat</keyword>
<dbReference type="OrthoDB" id="10262475at2759"/>
<keyword evidence="5" id="KW-1185">Reference proteome</keyword>
<feature type="repeat" description="WD" evidence="3">
    <location>
        <begin position="268"/>
        <end position="302"/>
    </location>
</feature>
<keyword evidence="2" id="KW-0677">Repeat</keyword>
<dbReference type="Gene3D" id="2.130.10.10">
    <property type="entry name" value="YVTN repeat-like/Quinoprotein amine dehydrogenase"/>
    <property type="match status" value="1"/>
</dbReference>
<evidence type="ECO:0000313" key="4">
    <source>
        <dbReference type="EMBL" id="KAJ5102287.1"/>
    </source>
</evidence>
<dbReference type="GeneID" id="81394259"/>
<dbReference type="Pfam" id="PF00400">
    <property type="entry name" value="WD40"/>
    <property type="match status" value="3"/>
</dbReference>
<dbReference type="Proteomes" id="UP001141434">
    <property type="component" value="Unassembled WGS sequence"/>
</dbReference>
<dbReference type="InterPro" id="IPR001680">
    <property type="entry name" value="WD40_rpt"/>
</dbReference>
<evidence type="ECO:0000256" key="3">
    <source>
        <dbReference type="PROSITE-ProRule" id="PRU00221"/>
    </source>
</evidence>
<dbReference type="PANTHER" id="PTHR10971">
    <property type="entry name" value="MRNA EXPORT FACTOR AND BUB3"/>
    <property type="match status" value="1"/>
</dbReference>
<gene>
    <name evidence="4" type="ORF">NUU61_004509</name>
</gene>
<dbReference type="InterPro" id="IPR015943">
    <property type="entry name" value="WD40/YVTN_repeat-like_dom_sf"/>
</dbReference>
<proteinExistence type="predicted"/>
<comment type="caution">
    <text evidence="4">The sequence shown here is derived from an EMBL/GenBank/DDBJ whole genome shotgun (WGS) entry which is preliminary data.</text>
</comment>
<dbReference type="FunFam" id="2.130.10.10:FF:000725">
    <property type="entry name" value="Nuclear pore complex subunit"/>
    <property type="match status" value="1"/>
</dbReference>
<dbReference type="RefSeq" id="XP_056513118.1">
    <property type="nucleotide sequence ID" value="XM_056655091.1"/>
</dbReference>
<name>A0A9W9KEP4_9EURO</name>
<dbReference type="PROSITE" id="PS50082">
    <property type="entry name" value="WD_REPEATS_2"/>
    <property type="match status" value="1"/>
</dbReference>
<dbReference type="AlphaFoldDB" id="A0A9W9KEP4"/>
<evidence type="ECO:0000256" key="1">
    <source>
        <dbReference type="ARBA" id="ARBA00022574"/>
    </source>
</evidence>
<dbReference type="InterPro" id="IPR036322">
    <property type="entry name" value="WD40_repeat_dom_sf"/>
</dbReference>